<keyword evidence="17" id="KW-0418">Kinase</keyword>
<dbReference type="GO" id="GO:0022872">
    <property type="term" value="F:protein-N(PI)-phosphohistidine-mannitol phosphotransferase system transmembrane transporter activity"/>
    <property type="evidence" value="ECO:0007669"/>
    <property type="project" value="InterPro"/>
</dbReference>
<evidence type="ECO:0000256" key="10">
    <source>
        <dbReference type="ARBA" id="ARBA00022475"/>
    </source>
</evidence>
<dbReference type="InterPro" id="IPR029503">
    <property type="entry name" value="PTS_EIIB_mannitol"/>
</dbReference>
<dbReference type="GO" id="GO:0009401">
    <property type="term" value="P:phosphoenolpyruvate-dependent sugar phosphotransferase system"/>
    <property type="evidence" value="ECO:0007669"/>
    <property type="project" value="UniProtKB-KW"/>
</dbReference>
<dbReference type="PROSITE" id="PS51094">
    <property type="entry name" value="PTS_EIIA_TYPE_2"/>
    <property type="match status" value="1"/>
</dbReference>
<evidence type="ECO:0000256" key="9">
    <source>
        <dbReference type="ARBA" id="ARBA00022448"/>
    </source>
</evidence>
<dbReference type="InterPro" id="IPR016152">
    <property type="entry name" value="PTrfase/Anion_transptr"/>
</dbReference>
<keyword evidence="13" id="KW-0762">Sugar transport</keyword>
<feature type="transmembrane region" description="Helical" evidence="25">
    <location>
        <begin position="41"/>
        <end position="58"/>
    </location>
</feature>
<evidence type="ECO:0000256" key="7">
    <source>
        <dbReference type="ARBA" id="ARBA00015039"/>
    </source>
</evidence>
<keyword evidence="9" id="KW-0813">Transport</keyword>
<feature type="transmembrane region" description="Helical" evidence="25">
    <location>
        <begin position="308"/>
        <end position="326"/>
    </location>
</feature>
<evidence type="ECO:0000256" key="4">
    <source>
        <dbReference type="ARBA" id="ARBA00011738"/>
    </source>
</evidence>
<dbReference type="PANTHER" id="PTHR30181:SF2">
    <property type="entry name" value="PTS SYSTEM MANNITOL-SPECIFIC EIICBA COMPONENT"/>
    <property type="match status" value="1"/>
</dbReference>
<protein>
    <recommendedName>
        <fullName evidence="6">Mannitol-specific phosphotransferase enzyme IIA component</fullName>
        <ecNumber evidence="5">2.7.1.197</ecNumber>
    </recommendedName>
    <alternativeName>
        <fullName evidence="22">EIIA</fullName>
    </alternativeName>
    <alternativeName>
        <fullName evidence="24">EIICB-Mtl</fullName>
    </alternativeName>
    <alternativeName>
        <fullName evidence="21">EIICBA-Mtl</fullName>
    </alternativeName>
    <alternativeName>
        <fullName evidence="23">EIII</fullName>
    </alternativeName>
    <alternativeName>
        <fullName evidence="20">PTS system mannitol-specific EIIA component</fullName>
    </alternativeName>
    <alternativeName>
        <fullName evidence="8">PTS system mannitol-specific EIICB component</fullName>
    </alternativeName>
    <alternativeName>
        <fullName evidence="7">PTS system mannitol-specific EIICBA component</fullName>
    </alternativeName>
</protein>
<dbReference type="InterPro" id="IPR013014">
    <property type="entry name" value="PTS_EIIC_2"/>
</dbReference>
<evidence type="ECO:0000256" key="20">
    <source>
        <dbReference type="ARBA" id="ARBA00029908"/>
    </source>
</evidence>
<feature type="domain" description="PTS EIIC type-2" evidence="28">
    <location>
        <begin position="4"/>
        <end position="335"/>
    </location>
</feature>
<dbReference type="Proteomes" id="UP000628775">
    <property type="component" value="Unassembled WGS sequence"/>
</dbReference>
<evidence type="ECO:0000256" key="5">
    <source>
        <dbReference type="ARBA" id="ARBA00011909"/>
    </source>
</evidence>
<gene>
    <name evidence="29" type="primary">mtlA</name>
    <name evidence="29" type="ORF">GCM10011391_05140</name>
</gene>
<keyword evidence="14" id="KW-0808">Transferase</keyword>
<dbReference type="CDD" id="cd00211">
    <property type="entry name" value="PTS_IIA_fru"/>
    <property type="match status" value="1"/>
</dbReference>
<keyword evidence="10" id="KW-1003">Cell membrane</keyword>
<dbReference type="InterPro" id="IPR013011">
    <property type="entry name" value="PTS_EIIB_2"/>
</dbReference>
<keyword evidence="15" id="KW-0598">Phosphotransferase system</keyword>
<feature type="transmembrane region" description="Helical" evidence="25">
    <location>
        <begin position="236"/>
        <end position="254"/>
    </location>
</feature>
<evidence type="ECO:0000256" key="12">
    <source>
        <dbReference type="ARBA" id="ARBA00022553"/>
    </source>
</evidence>
<dbReference type="InterPro" id="IPR036095">
    <property type="entry name" value="PTS_EIIB-like_sf"/>
</dbReference>
<evidence type="ECO:0000313" key="29">
    <source>
        <dbReference type="EMBL" id="GGE29578.1"/>
    </source>
</evidence>
<evidence type="ECO:0000259" key="28">
    <source>
        <dbReference type="PROSITE" id="PS51104"/>
    </source>
</evidence>
<dbReference type="Pfam" id="PF02302">
    <property type="entry name" value="PTS_IIB"/>
    <property type="match status" value="1"/>
</dbReference>
<name>A0A8J2VKZ3_9BACL</name>
<dbReference type="Gene3D" id="3.40.50.2300">
    <property type="match status" value="1"/>
</dbReference>
<dbReference type="RefSeq" id="WP_188688553.1">
    <property type="nucleotide sequence ID" value="NZ_BMIR01000001.1"/>
</dbReference>
<dbReference type="Gene3D" id="3.40.930.10">
    <property type="entry name" value="Mannitol-specific EII, Chain A"/>
    <property type="match status" value="1"/>
</dbReference>
<comment type="caution">
    <text evidence="29">The sequence shown here is derived from an EMBL/GenBank/DDBJ whole genome shotgun (WGS) entry which is preliminary data.</text>
</comment>
<dbReference type="InterPro" id="IPR003352">
    <property type="entry name" value="PTS_EIIC"/>
</dbReference>
<evidence type="ECO:0000256" key="18">
    <source>
        <dbReference type="ARBA" id="ARBA00022989"/>
    </source>
</evidence>
<evidence type="ECO:0000313" key="30">
    <source>
        <dbReference type="Proteomes" id="UP000628775"/>
    </source>
</evidence>
<evidence type="ECO:0000256" key="1">
    <source>
        <dbReference type="ARBA" id="ARBA00001655"/>
    </source>
</evidence>
<evidence type="ECO:0000256" key="14">
    <source>
        <dbReference type="ARBA" id="ARBA00022679"/>
    </source>
</evidence>
<dbReference type="GO" id="GO:0005886">
    <property type="term" value="C:plasma membrane"/>
    <property type="evidence" value="ECO:0007669"/>
    <property type="project" value="UniProtKB-SubCell"/>
</dbReference>
<evidence type="ECO:0000256" key="25">
    <source>
        <dbReference type="SAM" id="Phobius"/>
    </source>
</evidence>
<feature type="domain" description="PTS EIIB type-2" evidence="27">
    <location>
        <begin position="371"/>
        <end position="462"/>
    </location>
</feature>
<comment type="function">
    <text evidence="2">The phosphoenolpyruvate-dependent sugar phosphotransferase system (sugar PTS), a major carbohydrate active transport system, catalyzes the phosphorylation of incoming sugar substrates concomitantly with their translocation across the cell membrane. The enzyme II CmtAB PTS system is involved in D-mannitol transport.</text>
</comment>
<dbReference type="AlphaFoldDB" id="A0A8J2VKZ3"/>
<proteinExistence type="predicted"/>
<feature type="transmembrane region" description="Helical" evidence="25">
    <location>
        <begin position="118"/>
        <end position="139"/>
    </location>
</feature>
<dbReference type="InterPro" id="IPR050893">
    <property type="entry name" value="Sugar_PTS"/>
</dbReference>
<dbReference type="GO" id="GO:0090563">
    <property type="term" value="F:protein-phosphocysteine-sugar phosphotransferase activity"/>
    <property type="evidence" value="ECO:0007669"/>
    <property type="project" value="TreeGrafter"/>
</dbReference>
<evidence type="ECO:0000256" key="8">
    <source>
        <dbReference type="ARBA" id="ARBA00021825"/>
    </source>
</evidence>
<evidence type="ECO:0000256" key="13">
    <source>
        <dbReference type="ARBA" id="ARBA00022597"/>
    </source>
</evidence>
<dbReference type="SUPFAM" id="SSF52794">
    <property type="entry name" value="PTS system IIB component-like"/>
    <property type="match status" value="1"/>
</dbReference>
<organism evidence="29 30">
    <name type="scientific">Pullulanibacillus camelliae</name>
    <dbReference type="NCBI Taxonomy" id="1707096"/>
    <lineage>
        <taxon>Bacteria</taxon>
        <taxon>Bacillati</taxon>
        <taxon>Bacillota</taxon>
        <taxon>Bacilli</taxon>
        <taxon>Bacillales</taxon>
        <taxon>Sporolactobacillaceae</taxon>
        <taxon>Pullulanibacillus</taxon>
    </lineage>
</organism>
<keyword evidence="30" id="KW-1185">Reference proteome</keyword>
<accession>A0A8J2VKZ3</accession>
<evidence type="ECO:0000259" key="26">
    <source>
        <dbReference type="PROSITE" id="PS51094"/>
    </source>
</evidence>
<evidence type="ECO:0000256" key="19">
    <source>
        <dbReference type="ARBA" id="ARBA00023136"/>
    </source>
</evidence>
<evidence type="ECO:0000259" key="27">
    <source>
        <dbReference type="PROSITE" id="PS51099"/>
    </source>
</evidence>
<feature type="domain" description="PTS EIIA type-2" evidence="26">
    <location>
        <begin position="466"/>
        <end position="605"/>
    </location>
</feature>
<dbReference type="InterPro" id="IPR003501">
    <property type="entry name" value="PTS_EIIB_2/3"/>
</dbReference>
<keyword evidence="16 25" id="KW-0812">Transmembrane</keyword>
<evidence type="ECO:0000256" key="2">
    <source>
        <dbReference type="ARBA" id="ARBA00002434"/>
    </source>
</evidence>
<evidence type="ECO:0000256" key="21">
    <source>
        <dbReference type="ARBA" id="ARBA00030684"/>
    </source>
</evidence>
<dbReference type="PROSITE" id="PS51099">
    <property type="entry name" value="PTS_EIIB_TYPE_2"/>
    <property type="match status" value="1"/>
</dbReference>
<keyword evidence="19 25" id="KW-0472">Membrane</keyword>
<dbReference type="PANTHER" id="PTHR30181">
    <property type="entry name" value="MANNITOL PERMEASE IIC COMPONENT"/>
    <property type="match status" value="1"/>
</dbReference>
<comment type="subunit">
    <text evidence="4">Homodimer.</text>
</comment>
<dbReference type="InterPro" id="IPR002178">
    <property type="entry name" value="PTS_EIIA_type-2_dom"/>
</dbReference>
<reference evidence="29" key="1">
    <citation type="journal article" date="2014" name="Int. J. Syst. Evol. Microbiol.">
        <title>Complete genome sequence of Corynebacterium casei LMG S-19264T (=DSM 44701T), isolated from a smear-ripened cheese.</title>
        <authorList>
            <consortium name="US DOE Joint Genome Institute (JGI-PGF)"/>
            <person name="Walter F."/>
            <person name="Albersmeier A."/>
            <person name="Kalinowski J."/>
            <person name="Ruckert C."/>
        </authorList>
    </citation>
    <scope>NUCLEOTIDE SEQUENCE</scope>
    <source>
        <strain evidence="29">CGMCC 1.15371</strain>
    </source>
</reference>
<dbReference type="GO" id="GO:0016301">
    <property type="term" value="F:kinase activity"/>
    <property type="evidence" value="ECO:0007669"/>
    <property type="project" value="UniProtKB-KW"/>
</dbReference>
<evidence type="ECO:0000256" key="23">
    <source>
        <dbReference type="ARBA" id="ARBA00030962"/>
    </source>
</evidence>
<dbReference type="Pfam" id="PF00359">
    <property type="entry name" value="PTS_EIIA_2"/>
    <property type="match status" value="1"/>
</dbReference>
<comment type="catalytic activity">
    <reaction evidence="1">
        <text>D-mannitol(out) + N(pros)-phospho-L-histidyl-[protein] = D-mannitol 1-phosphate(in) + L-histidyl-[protein]</text>
        <dbReference type="Rhea" id="RHEA:33363"/>
        <dbReference type="Rhea" id="RHEA-COMP:9745"/>
        <dbReference type="Rhea" id="RHEA-COMP:9746"/>
        <dbReference type="ChEBI" id="CHEBI:16899"/>
        <dbReference type="ChEBI" id="CHEBI:29979"/>
        <dbReference type="ChEBI" id="CHEBI:61381"/>
        <dbReference type="ChEBI" id="CHEBI:64837"/>
        <dbReference type="EC" id="2.7.1.197"/>
    </reaction>
</comment>
<evidence type="ECO:0000256" key="3">
    <source>
        <dbReference type="ARBA" id="ARBA00004429"/>
    </source>
</evidence>
<feature type="transmembrane region" description="Helical" evidence="25">
    <location>
        <begin position="283"/>
        <end position="302"/>
    </location>
</feature>
<feature type="transmembrane region" description="Helical" evidence="25">
    <location>
        <begin position="88"/>
        <end position="106"/>
    </location>
</feature>
<evidence type="ECO:0000256" key="15">
    <source>
        <dbReference type="ARBA" id="ARBA00022683"/>
    </source>
</evidence>
<comment type="subcellular location">
    <subcellularLocation>
        <location evidence="3">Cell inner membrane</location>
        <topology evidence="3">Multi-pass membrane protein</topology>
    </subcellularLocation>
</comment>
<evidence type="ECO:0000256" key="11">
    <source>
        <dbReference type="ARBA" id="ARBA00022519"/>
    </source>
</evidence>
<sequence>MRKIGRLYSSIIYQNVGVLITLGLIRVLFGDYGLYPNKDLLSIYNDMILYLVPVLLAYTGGRLFGNSRGGIAAAMTVFALALSSQAPMIIGAMLLGPLVGLIFAFAEKRLEKWIPPGFELFFGNLLVAIFGLTFMMISYKFLGGFLASIIHHILVIMETIVAEGWLPMTALIVEPLKVLFFNNVINHGFLVPIGIQEAKETGRSVFFLVEDNPGPGLGILLAYLIHSPKTMRKNTYLSAIIHFFGGIHEVYFPYVLKNPLLIFAAIGGGMAGNYIFELLNCGLVSVSSPASILFMIILSPHGSLLNNVIGIFLSALVSFLLALCLLQLSKRRTVHIENDKMLKSLGSAVPFSYAESEEAISEEAVPTRPIQTIVFACEAGMGSSALAAAMLRKHLKEHQLEITVSHCSVNAIPANAELIITHRQFYAMLKRDYADKTVIKINSFVDEREYHTVIQFLLDQQTEDTVDLHPHQVLLNAKAKDKEEAIRQVGQRMVDLGFAQSSYIDEMLEREKHFTTYIGKGLAVPHGMTESRQAVNKLGIVVAVFPEGVSFDGHDVFIAIGIASHGEEQVHLLSIIAQLLDEEEALETLKYATDYQTVIQILKKFGL</sequence>
<dbReference type="SUPFAM" id="SSF55804">
    <property type="entry name" value="Phoshotransferase/anion transport protein"/>
    <property type="match status" value="1"/>
</dbReference>
<dbReference type="EMBL" id="BMIR01000001">
    <property type="protein sequence ID" value="GGE29578.1"/>
    <property type="molecule type" value="Genomic_DNA"/>
</dbReference>
<evidence type="ECO:0000256" key="6">
    <source>
        <dbReference type="ARBA" id="ARBA00014783"/>
    </source>
</evidence>
<dbReference type="PROSITE" id="PS00372">
    <property type="entry name" value="PTS_EIIA_TYPE_2_HIS"/>
    <property type="match status" value="1"/>
</dbReference>
<feature type="transmembrane region" description="Helical" evidence="25">
    <location>
        <begin position="12"/>
        <end position="29"/>
    </location>
</feature>
<keyword evidence="18 25" id="KW-1133">Transmembrane helix</keyword>
<dbReference type="EC" id="2.7.1.197" evidence="5"/>
<dbReference type="PROSITE" id="PS51104">
    <property type="entry name" value="PTS_EIIC_TYPE_2"/>
    <property type="match status" value="1"/>
</dbReference>
<evidence type="ECO:0000256" key="17">
    <source>
        <dbReference type="ARBA" id="ARBA00022777"/>
    </source>
</evidence>
<evidence type="ECO:0000256" key="22">
    <source>
        <dbReference type="ARBA" id="ARBA00030956"/>
    </source>
</evidence>
<reference evidence="29" key="2">
    <citation type="submission" date="2020-09" db="EMBL/GenBank/DDBJ databases">
        <authorList>
            <person name="Sun Q."/>
            <person name="Zhou Y."/>
        </authorList>
    </citation>
    <scope>NUCLEOTIDE SEQUENCE</scope>
    <source>
        <strain evidence="29">CGMCC 1.15371</strain>
    </source>
</reference>
<keyword evidence="12" id="KW-0597">Phosphoprotein</keyword>
<dbReference type="Pfam" id="PF02378">
    <property type="entry name" value="PTS_EIIC"/>
    <property type="match status" value="1"/>
</dbReference>
<evidence type="ECO:0000256" key="24">
    <source>
        <dbReference type="ARBA" id="ARBA00033349"/>
    </source>
</evidence>
<dbReference type="CDD" id="cd05567">
    <property type="entry name" value="PTS_IIB_mannitol"/>
    <property type="match status" value="1"/>
</dbReference>
<keyword evidence="11" id="KW-0997">Cell inner membrane</keyword>
<evidence type="ECO:0000256" key="16">
    <source>
        <dbReference type="ARBA" id="ARBA00022692"/>
    </source>
</evidence>